<dbReference type="AlphaFoldDB" id="A0A6N2K6A9"/>
<evidence type="ECO:0000313" key="1">
    <source>
        <dbReference type="EMBL" id="VFU23674.1"/>
    </source>
</evidence>
<name>A0A6N2K6A9_SALVM</name>
<sequence>MRLLVCPSYLVLAFLAFIENINKRFLKNKIKNLDEISNNLTSKVETQEINFHPHKNSTIQKGEKDNINRPSSIQYLSNFLLNKTFLQSEQKVLDNGRYLLGAFSGNGA</sequence>
<protein>
    <submittedName>
        <fullName evidence="1">Uncharacterized protein</fullName>
    </submittedName>
</protein>
<dbReference type="EMBL" id="CAADRP010000125">
    <property type="protein sequence ID" value="VFU23674.1"/>
    <property type="molecule type" value="Genomic_DNA"/>
</dbReference>
<accession>A0A6N2K6A9</accession>
<organism evidence="1">
    <name type="scientific">Salix viminalis</name>
    <name type="common">Common osier</name>
    <name type="synonym">Basket willow</name>
    <dbReference type="NCBI Taxonomy" id="40686"/>
    <lineage>
        <taxon>Eukaryota</taxon>
        <taxon>Viridiplantae</taxon>
        <taxon>Streptophyta</taxon>
        <taxon>Embryophyta</taxon>
        <taxon>Tracheophyta</taxon>
        <taxon>Spermatophyta</taxon>
        <taxon>Magnoliopsida</taxon>
        <taxon>eudicotyledons</taxon>
        <taxon>Gunneridae</taxon>
        <taxon>Pentapetalae</taxon>
        <taxon>rosids</taxon>
        <taxon>fabids</taxon>
        <taxon>Malpighiales</taxon>
        <taxon>Salicaceae</taxon>
        <taxon>Saliceae</taxon>
        <taxon>Salix</taxon>
    </lineage>
</organism>
<gene>
    <name evidence="1" type="ORF">SVIM_LOCUS38264</name>
</gene>
<proteinExistence type="predicted"/>
<reference evidence="1" key="1">
    <citation type="submission" date="2019-03" db="EMBL/GenBank/DDBJ databases">
        <authorList>
            <person name="Mank J."/>
            <person name="Almeida P."/>
        </authorList>
    </citation>
    <scope>NUCLEOTIDE SEQUENCE</scope>
    <source>
        <strain evidence="1">78183</strain>
    </source>
</reference>